<proteinExistence type="inferred from homology"/>
<dbReference type="PANTHER" id="PTHR19297">
    <property type="entry name" value="GLYCOSYLTRANSFERASE 14 FAMILY MEMBER"/>
    <property type="match status" value="1"/>
</dbReference>
<keyword evidence="5 11" id="KW-0812">Transmembrane</keyword>
<dbReference type="Proteomes" id="UP000749559">
    <property type="component" value="Unassembled WGS sequence"/>
</dbReference>
<comment type="similarity">
    <text evidence="10">Belongs to the glycosyltransferase 14 family.</text>
</comment>
<protein>
    <submittedName>
        <fullName evidence="12">Uncharacterized protein</fullName>
    </submittedName>
</protein>
<evidence type="ECO:0000256" key="1">
    <source>
        <dbReference type="ARBA" id="ARBA00004606"/>
    </source>
</evidence>
<feature type="transmembrane region" description="Helical" evidence="11">
    <location>
        <begin position="12"/>
        <end position="32"/>
    </location>
</feature>
<dbReference type="InterPro" id="IPR003406">
    <property type="entry name" value="Glyco_trans_14"/>
</dbReference>
<comment type="pathway">
    <text evidence="2">Protein modification; protein glycosylation.</text>
</comment>
<comment type="subcellular location">
    <subcellularLocation>
        <location evidence="1">Membrane</location>
        <topology evidence="1">Single-pass type II membrane protein</topology>
    </subcellularLocation>
</comment>
<evidence type="ECO:0000256" key="11">
    <source>
        <dbReference type="SAM" id="Phobius"/>
    </source>
</evidence>
<evidence type="ECO:0000313" key="12">
    <source>
        <dbReference type="EMBL" id="CAH1785393.1"/>
    </source>
</evidence>
<keyword evidence="9" id="KW-0325">Glycoprotein</keyword>
<keyword evidence="13" id="KW-1185">Reference proteome</keyword>
<dbReference type="GO" id="GO:0016020">
    <property type="term" value="C:membrane"/>
    <property type="evidence" value="ECO:0007669"/>
    <property type="project" value="UniProtKB-SubCell"/>
</dbReference>
<evidence type="ECO:0000313" key="13">
    <source>
        <dbReference type="Proteomes" id="UP000749559"/>
    </source>
</evidence>
<dbReference type="GO" id="GO:0008375">
    <property type="term" value="F:acetylglucosaminyltransferase activity"/>
    <property type="evidence" value="ECO:0007669"/>
    <property type="project" value="TreeGrafter"/>
</dbReference>
<dbReference type="AlphaFoldDB" id="A0A8S4NWK6"/>
<accession>A0A8S4NWK6</accession>
<organism evidence="12 13">
    <name type="scientific">Owenia fusiformis</name>
    <name type="common">Polychaete worm</name>
    <dbReference type="NCBI Taxonomy" id="6347"/>
    <lineage>
        <taxon>Eukaryota</taxon>
        <taxon>Metazoa</taxon>
        <taxon>Spiralia</taxon>
        <taxon>Lophotrochozoa</taxon>
        <taxon>Annelida</taxon>
        <taxon>Polychaeta</taxon>
        <taxon>Sedentaria</taxon>
        <taxon>Canalipalpata</taxon>
        <taxon>Sabellida</taxon>
        <taxon>Oweniida</taxon>
        <taxon>Oweniidae</taxon>
        <taxon>Owenia</taxon>
    </lineage>
</organism>
<dbReference type="PANTHER" id="PTHR19297:SF191">
    <property type="entry name" value="PROTEIN XYLOSYLTRANSFERASE"/>
    <property type="match status" value="1"/>
</dbReference>
<dbReference type="EMBL" id="CAIIXF020000006">
    <property type="protein sequence ID" value="CAH1785393.1"/>
    <property type="molecule type" value="Genomic_DNA"/>
</dbReference>
<evidence type="ECO:0000256" key="4">
    <source>
        <dbReference type="ARBA" id="ARBA00022679"/>
    </source>
</evidence>
<evidence type="ECO:0000256" key="9">
    <source>
        <dbReference type="ARBA" id="ARBA00023180"/>
    </source>
</evidence>
<gene>
    <name evidence="12" type="ORF">OFUS_LOCUS11458</name>
</gene>
<evidence type="ECO:0000256" key="2">
    <source>
        <dbReference type="ARBA" id="ARBA00004922"/>
    </source>
</evidence>
<evidence type="ECO:0000256" key="3">
    <source>
        <dbReference type="ARBA" id="ARBA00022676"/>
    </source>
</evidence>
<evidence type="ECO:0000256" key="8">
    <source>
        <dbReference type="ARBA" id="ARBA00023136"/>
    </source>
</evidence>
<keyword evidence="8 11" id="KW-0472">Membrane</keyword>
<comment type="caution">
    <text evidence="12">The sequence shown here is derived from an EMBL/GenBank/DDBJ whole genome shotgun (WGS) entry which is preliminary data.</text>
</comment>
<keyword evidence="6" id="KW-0735">Signal-anchor</keyword>
<dbReference type="Pfam" id="PF02485">
    <property type="entry name" value="Branch"/>
    <property type="match status" value="1"/>
</dbReference>
<evidence type="ECO:0000256" key="5">
    <source>
        <dbReference type="ARBA" id="ARBA00022692"/>
    </source>
</evidence>
<evidence type="ECO:0000256" key="6">
    <source>
        <dbReference type="ARBA" id="ARBA00022968"/>
    </source>
</evidence>
<keyword evidence="4" id="KW-0808">Transferase</keyword>
<keyword evidence="3" id="KW-0328">Glycosyltransferase</keyword>
<keyword evidence="7 11" id="KW-1133">Transmembrane helix</keyword>
<dbReference type="OrthoDB" id="2019572at2759"/>
<name>A0A8S4NWK6_OWEFU</name>
<reference evidence="12" key="1">
    <citation type="submission" date="2022-03" db="EMBL/GenBank/DDBJ databases">
        <authorList>
            <person name="Martin C."/>
        </authorList>
    </citation>
    <scope>NUCLEOTIDE SEQUENCE</scope>
</reference>
<evidence type="ECO:0000256" key="10">
    <source>
        <dbReference type="ARBA" id="ARBA00038150"/>
    </source>
</evidence>
<evidence type="ECO:0000256" key="7">
    <source>
        <dbReference type="ARBA" id="ARBA00022989"/>
    </source>
</evidence>
<sequence>MLPPLSDMPFKFRLRAVLILVVVVMITQIYFFQGANDTRRGYKKDPIRPQRTKRIEVKQKEVFRDVVTVKSPHSVVTGWDLPALNYSQKLKIIETIKTKDTASIEGNGANKAKKDLNQIVKDIDKKMKIHMHVKDYDDKESKVMEDSKQTGIIKKGGYETQDKPKYELRHQKNLTVIEYVPSIAPVTAVNCAAIAKQDAGETAKAKEYMKSHPKIPVPNEQFNKWSAYSERYICLKTITASTLIRRWLYFINLTAQEFPLKTNYEIVRILQALNGNNEIFGSVKNREPWRTDWVWDIHYNATVKDVVFQRLPIRHSPPPFNLIIHKGSLHGAFTRNFVQFMMETDVGQQFSEWCKDTARASEHYWNTLNFNTHIAVPGGFNGPDEEKEYHYWHSIIRAKHWKGYLDRKNSIETKQKLLISNHLMIVFTGVYQQQNMDVVMV</sequence>